<comment type="caution">
    <text evidence="2">The sequence shown here is derived from an EMBL/GenBank/DDBJ whole genome shotgun (WGS) entry which is preliminary data.</text>
</comment>
<name>A0A9J6BD59_POLVA</name>
<dbReference type="EMBL" id="JADBJN010000004">
    <property type="protein sequence ID" value="KAG5667817.1"/>
    <property type="molecule type" value="Genomic_DNA"/>
</dbReference>
<dbReference type="Proteomes" id="UP001107558">
    <property type="component" value="Chromosome 4"/>
</dbReference>
<feature type="transmembrane region" description="Helical" evidence="1">
    <location>
        <begin position="81"/>
        <end position="98"/>
    </location>
</feature>
<protein>
    <submittedName>
        <fullName evidence="2">Uncharacterized protein</fullName>
    </submittedName>
</protein>
<evidence type="ECO:0000313" key="3">
    <source>
        <dbReference type="Proteomes" id="UP001107558"/>
    </source>
</evidence>
<keyword evidence="1" id="KW-1133">Transmembrane helix</keyword>
<evidence type="ECO:0000256" key="1">
    <source>
        <dbReference type="SAM" id="Phobius"/>
    </source>
</evidence>
<keyword evidence="3" id="KW-1185">Reference proteome</keyword>
<proteinExistence type="predicted"/>
<dbReference type="AlphaFoldDB" id="A0A9J6BD59"/>
<feature type="transmembrane region" description="Helical" evidence="1">
    <location>
        <begin position="47"/>
        <end position="69"/>
    </location>
</feature>
<accession>A0A9J6BD59</accession>
<evidence type="ECO:0000313" key="2">
    <source>
        <dbReference type="EMBL" id="KAG5667817.1"/>
    </source>
</evidence>
<feature type="transmembrane region" description="Helical" evidence="1">
    <location>
        <begin position="7"/>
        <end position="27"/>
    </location>
</feature>
<organism evidence="2 3">
    <name type="scientific">Polypedilum vanderplanki</name>
    <name type="common">Sleeping chironomid midge</name>
    <dbReference type="NCBI Taxonomy" id="319348"/>
    <lineage>
        <taxon>Eukaryota</taxon>
        <taxon>Metazoa</taxon>
        <taxon>Ecdysozoa</taxon>
        <taxon>Arthropoda</taxon>
        <taxon>Hexapoda</taxon>
        <taxon>Insecta</taxon>
        <taxon>Pterygota</taxon>
        <taxon>Neoptera</taxon>
        <taxon>Endopterygota</taxon>
        <taxon>Diptera</taxon>
        <taxon>Nematocera</taxon>
        <taxon>Chironomoidea</taxon>
        <taxon>Chironomidae</taxon>
        <taxon>Chironominae</taxon>
        <taxon>Polypedilum</taxon>
        <taxon>Polypedilum</taxon>
    </lineage>
</organism>
<keyword evidence="1" id="KW-0472">Membrane</keyword>
<reference evidence="2" key="1">
    <citation type="submission" date="2021-03" db="EMBL/GenBank/DDBJ databases">
        <title>Chromosome level genome of the anhydrobiotic midge Polypedilum vanderplanki.</title>
        <authorList>
            <person name="Yoshida Y."/>
            <person name="Kikawada T."/>
            <person name="Gusev O."/>
        </authorList>
    </citation>
    <scope>NUCLEOTIDE SEQUENCE</scope>
    <source>
        <strain evidence="2">NIAS01</strain>
        <tissue evidence="2">Whole body or cell culture</tissue>
    </source>
</reference>
<sequence length="153" mass="18007">MSNYYKLVYIISLLNIIFCFLLLVFQIPRFIAACNLVKNEWITVGEYVLELFKLIAYTGGFGIYVILPCHAECFESIRKNFNIRYFIFSVLLIVMSFIDGTTRRLYHVVFFSFLNLFASIYVCNIALKDYNNEDENLEQNNSTEMTEMSKFEV</sequence>
<feature type="transmembrane region" description="Helical" evidence="1">
    <location>
        <begin position="104"/>
        <end position="127"/>
    </location>
</feature>
<keyword evidence="1" id="KW-0812">Transmembrane</keyword>
<gene>
    <name evidence="2" type="ORF">PVAND_015786</name>
</gene>